<dbReference type="AlphaFoldDB" id="A0AAD7EEU8"/>
<dbReference type="Proteomes" id="UP001218218">
    <property type="component" value="Unassembled WGS sequence"/>
</dbReference>
<evidence type="ECO:0000313" key="2">
    <source>
        <dbReference type="EMBL" id="KAJ7315221.1"/>
    </source>
</evidence>
<proteinExistence type="predicted"/>
<sequence length="322" mass="34242">MQPETPSNSESPRSSNTSGRSTPPLFSGSSTLSSSSRSSASSSRWHHSVPESSPLTQRTQRLVQSSHPYIRTKRPESIRSRLPSNPDLDDDPLYVHSHFCPPRSETDASCARTRTRTYPTAPHRRPRLISSPTRARRPLRVCSPFTPNKPTPAFPPSLARNQRFLQSSPHLHLLNRASSTTASPAPSLLPRSLTATTSPAGTYTLTSGPAPFRRPRPVQRAGQTTASQLLAAVEAEAQSVATGIPPLQEGLPTATTGMSATATTGTSATATTGVSATATTARTTTPPQRRTTMAVSVPITTKRGVSPGSTREVQTKPAATAI</sequence>
<accession>A0AAD7EEU8</accession>
<gene>
    <name evidence="2" type="ORF">DFH08DRAFT_423166</name>
</gene>
<evidence type="ECO:0000313" key="3">
    <source>
        <dbReference type="Proteomes" id="UP001218218"/>
    </source>
</evidence>
<evidence type="ECO:0000256" key="1">
    <source>
        <dbReference type="SAM" id="MobiDB-lite"/>
    </source>
</evidence>
<reference evidence="2" key="1">
    <citation type="submission" date="2023-03" db="EMBL/GenBank/DDBJ databases">
        <title>Massive genome expansion in bonnet fungi (Mycena s.s.) driven by repeated elements and novel gene families across ecological guilds.</title>
        <authorList>
            <consortium name="Lawrence Berkeley National Laboratory"/>
            <person name="Harder C.B."/>
            <person name="Miyauchi S."/>
            <person name="Viragh M."/>
            <person name="Kuo A."/>
            <person name="Thoen E."/>
            <person name="Andreopoulos B."/>
            <person name="Lu D."/>
            <person name="Skrede I."/>
            <person name="Drula E."/>
            <person name="Henrissat B."/>
            <person name="Morin E."/>
            <person name="Kohler A."/>
            <person name="Barry K."/>
            <person name="LaButti K."/>
            <person name="Morin E."/>
            <person name="Salamov A."/>
            <person name="Lipzen A."/>
            <person name="Mereny Z."/>
            <person name="Hegedus B."/>
            <person name="Baldrian P."/>
            <person name="Stursova M."/>
            <person name="Weitz H."/>
            <person name="Taylor A."/>
            <person name="Grigoriev I.V."/>
            <person name="Nagy L.G."/>
            <person name="Martin F."/>
            <person name="Kauserud H."/>
        </authorList>
    </citation>
    <scope>NUCLEOTIDE SEQUENCE</scope>
    <source>
        <strain evidence="2">CBHHK002</strain>
    </source>
</reference>
<feature type="compositionally biased region" description="Low complexity" evidence="1">
    <location>
        <begin position="178"/>
        <end position="190"/>
    </location>
</feature>
<protein>
    <submittedName>
        <fullName evidence="2">Uncharacterized protein</fullName>
    </submittedName>
</protein>
<feature type="compositionally biased region" description="Polar residues" evidence="1">
    <location>
        <begin position="193"/>
        <end position="207"/>
    </location>
</feature>
<feature type="region of interest" description="Disordered" evidence="1">
    <location>
        <begin position="1"/>
        <end position="128"/>
    </location>
</feature>
<feature type="compositionally biased region" description="Polar residues" evidence="1">
    <location>
        <begin position="50"/>
        <end position="67"/>
    </location>
</feature>
<name>A0AAD7EEU8_9AGAR</name>
<feature type="compositionally biased region" description="Low complexity" evidence="1">
    <location>
        <begin position="1"/>
        <end position="43"/>
    </location>
</feature>
<feature type="region of interest" description="Disordered" evidence="1">
    <location>
        <begin position="257"/>
        <end position="322"/>
    </location>
</feature>
<organism evidence="2 3">
    <name type="scientific">Mycena albidolilacea</name>
    <dbReference type="NCBI Taxonomy" id="1033008"/>
    <lineage>
        <taxon>Eukaryota</taxon>
        <taxon>Fungi</taxon>
        <taxon>Dikarya</taxon>
        <taxon>Basidiomycota</taxon>
        <taxon>Agaricomycotina</taxon>
        <taxon>Agaricomycetes</taxon>
        <taxon>Agaricomycetidae</taxon>
        <taxon>Agaricales</taxon>
        <taxon>Marasmiineae</taxon>
        <taxon>Mycenaceae</taxon>
        <taxon>Mycena</taxon>
    </lineage>
</organism>
<comment type="caution">
    <text evidence="2">The sequence shown here is derived from an EMBL/GenBank/DDBJ whole genome shotgun (WGS) entry which is preliminary data.</text>
</comment>
<keyword evidence="3" id="KW-1185">Reference proteome</keyword>
<feature type="compositionally biased region" description="Low complexity" evidence="1">
    <location>
        <begin position="257"/>
        <end position="294"/>
    </location>
</feature>
<dbReference type="EMBL" id="JARIHO010000063">
    <property type="protein sequence ID" value="KAJ7315221.1"/>
    <property type="molecule type" value="Genomic_DNA"/>
</dbReference>
<feature type="region of interest" description="Disordered" evidence="1">
    <location>
        <begin position="178"/>
        <end position="224"/>
    </location>
</feature>